<proteinExistence type="predicted"/>
<dbReference type="Proteomes" id="UP000037035">
    <property type="component" value="Unassembled WGS sequence"/>
</dbReference>
<evidence type="ECO:0000313" key="2">
    <source>
        <dbReference type="EMBL" id="KNZ44012.1"/>
    </source>
</evidence>
<evidence type="ECO:0000256" key="1">
    <source>
        <dbReference type="SAM" id="MobiDB-lite"/>
    </source>
</evidence>
<reference evidence="2 3" key="1">
    <citation type="submission" date="2015-08" db="EMBL/GenBank/DDBJ databases">
        <title>Next Generation Sequencing and Analysis of the Genome of Puccinia sorghi L Schw, the Causal Agent of Maize Common Rust.</title>
        <authorList>
            <person name="Rochi L."/>
            <person name="Burguener G."/>
            <person name="Darino M."/>
            <person name="Turjanski A."/>
            <person name="Kreff E."/>
            <person name="Dieguez M.J."/>
            <person name="Sacco F."/>
        </authorList>
    </citation>
    <scope>NUCLEOTIDE SEQUENCE [LARGE SCALE GENOMIC DNA]</scope>
    <source>
        <strain evidence="2 3">RO10H11247</strain>
    </source>
</reference>
<comment type="caution">
    <text evidence="2">The sequence shown here is derived from an EMBL/GenBank/DDBJ whole genome shotgun (WGS) entry which is preliminary data.</text>
</comment>
<gene>
    <name evidence="2" type="ORF">VP01_95g4</name>
</gene>
<accession>A0A0L6U6Q6</accession>
<dbReference type="VEuPathDB" id="FungiDB:VP01_95g4"/>
<feature type="compositionally biased region" description="Basic residues" evidence="1">
    <location>
        <begin position="222"/>
        <end position="232"/>
    </location>
</feature>
<name>A0A0L6U6Q6_9BASI</name>
<protein>
    <submittedName>
        <fullName evidence="2">Uncharacterized protein</fullName>
    </submittedName>
</protein>
<keyword evidence="3" id="KW-1185">Reference proteome</keyword>
<evidence type="ECO:0000313" key="3">
    <source>
        <dbReference type="Proteomes" id="UP000037035"/>
    </source>
</evidence>
<dbReference type="EMBL" id="LAVV01015270">
    <property type="protein sequence ID" value="KNZ44012.1"/>
    <property type="molecule type" value="Genomic_DNA"/>
</dbReference>
<organism evidence="2 3">
    <name type="scientific">Puccinia sorghi</name>
    <dbReference type="NCBI Taxonomy" id="27349"/>
    <lineage>
        <taxon>Eukaryota</taxon>
        <taxon>Fungi</taxon>
        <taxon>Dikarya</taxon>
        <taxon>Basidiomycota</taxon>
        <taxon>Pucciniomycotina</taxon>
        <taxon>Pucciniomycetes</taxon>
        <taxon>Pucciniales</taxon>
        <taxon>Pucciniaceae</taxon>
        <taxon>Puccinia</taxon>
    </lineage>
</organism>
<feature type="region of interest" description="Disordered" evidence="1">
    <location>
        <begin position="205"/>
        <end position="232"/>
    </location>
</feature>
<sequence length="1638" mass="188440">MGMMAVSESSRKYTRVKAYVSRILRGRKAQREQGGRREAGVNEGNVIASHDTEWKWNGMSVLIMRINEENLYKEGFELGTGEKMTEAKAYPSGDGKWTGRSLDAKRELNGQKVKQGKGPSERVRHRKGVLGKEGENRTDEHRLTGSCTVDQRRTEQKGRLRDAERILRHTGGLGRSRCHGWNKRRKKAGLIRVTQSTRKIRFKRPGAGDAADGQNILWGKGQTKKGRMGKGRVKRVPKRDVEVNDRRLDGWWVGLLDDDGRSRATRRNLIRRGRNLVEVCESGRRVLGSGSEGVREGERRMTIGGNELRFYILLLIIIVGWNRQSRALAEYKETGQDRQQIQIQNPRVKVRRVVSEKSRLVGRKEFINKERRRRSTEMKWWYFDYFFCERETKELAEAICVDHVSCMSMLYFTSHKLTHCEIITSKIELLSTWVISILTNITLYTTVKSKGVLKIWRKALAMLKKIKLYQHTPSSKGGELCDERYNATPVFTTLVSNTTQNTPIIRLAYLYVLLDHTTKADNTKKLLMQPMFKYINTFISFCSRGTSLCEVLFFLSYNCSSRIDSCSVSHEEISLSPARYPASVLQTSREVFRIATQARSSSSRMAVRCNPPILIVSHNLNPTSFHSFLLSLLLLPPVITSLQQQPCLYYVEPISHPAVELVVAARRITTLHHLFTTRKTVNALLVVHCSSLNCVDYVTMPHHVFYAGCFSGLFFSSSGAGRSHFPCLASLPSLRRGLFVTITMAKRARNILYVLIDTFIQRLFRLFFCICTHRHPWKMVELLNSARFSGAFLVSDLMWNHFMTASCLQTRLDVDLRSSSVNEQNKSRPLSCGVAPSWTNKSGPNHVYFDRLLSLAGRSHQVRRVSGFHGEYIESKRCGSLKISSAQIHETGGRPARVVLQGQSDAERRHPSVTQGNGWAFSETCNQYTHRPNSVHPDPSSIISPADHCSLQPVTKKYASLDFGESSYHRLLRPISHQKDPHGFWSHGRRPSPHVWHGQLSEGEEFLGLEIWTLVQRHIHVINLWISLAMRVPSYCSWIVFHMRPAGPWRRRVFGQCRLVVFIDWRVSPVKLYINIFIFSFKSDRNKSDLCSLQMHLLLVPLHMGLYRKHTQPTTYIFSPSQASLIFLLLTSSFQNYQSQLAAPTPWTSQDQVQDYTYKMNSSHQPPHFTSLSIQFFHMDNCPGLISHKRLIGNGPSAYQKYKCLFACLFIFSNKGEEIYIEKSLFSDIKGTMGPFLIFMVAAIQVPKIPPGVWEWEQKKILTQVWRQTLKHIQIQKRKVHETCLPHYFFQPLTIKNCPFLLWYVTLLRLNIDFDCMVHHFSNSQFNKALMHSHCAYCTVTVPNNLHIQRCGAWMAAWLEHSACQLQATKQLATILLISFVWLLRGKSLRKLSAMSNEKWKNEEVLLTYNQIEEGNPVSLYINNQVLVWKDEISSQPIISWREIQIEHWILAGTVREYSEGWACITMEEHTNKGGVDHKKNSEYHDIRFFITPVFRCIAPHNLVLIFCLSVAPEVSSDYWCVSEICQENSAADIFLSINHPINTSLLFSLNVVIIHSLLYIHLLYSNISIPYFPCFSFDSNIFIFTTFQNMSCCILINMQKETKGNRELNQDWNVYIHGFIPPDKESPKKRKENVKHE</sequence>